<protein>
    <submittedName>
        <fullName evidence="1">Uncharacterized protein</fullName>
    </submittedName>
</protein>
<evidence type="ECO:0000313" key="2">
    <source>
        <dbReference type="Proteomes" id="UP000183174"/>
    </source>
</evidence>
<organism evidence="1 2">
    <name type="scientific">Bradyrhizobium yuanmingense</name>
    <dbReference type="NCBI Taxonomy" id="108015"/>
    <lineage>
        <taxon>Bacteria</taxon>
        <taxon>Pseudomonadati</taxon>
        <taxon>Pseudomonadota</taxon>
        <taxon>Alphaproteobacteria</taxon>
        <taxon>Hyphomicrobiales</taxon>
        <taxon>Nitrobacteraceae</taxon>
        <taxon>Bradyrhizobium</taxon>
    </lineage>
</organism>
<name>A0A1C3XFS4_9BRAD</name>
<sequence>MAMQIVMDHSGDSRHFFDNSNAEALVEAERLFLQFTSKGYTAAVRKGPGEATRITTFDPTAE</sequence>
<dbReference type="EMBL" id="FMAE01000015">
    <property type="protein sequence ID" value="SCB51098.1"/>
    <property type="molecule type" value="Genomic_DNA"/>
</dbReference>
<gene>
    <name evidence="1" type="ORF">GA0061099_101516</name>
</gene>
<dbReference type="Proteomes" id="UP000183174">
    <property type="component" value="Unassembled WGS sequence"/>
</dbReference>
<proteinExistence type="predicted"/>
<dbReference type="AlphaFoldDB" id="A0A1C3XFS4"/>
<accession>A0A1C3XFS4</accession>
<dbReference type="RefSeq" id="WP_036030517.1">
    <property type="nucleotide sequence ID" value="NZ_FMAE01000015.1"/>
</dbReference>
<evidence type="ECO:0000313" key="1">
    <source>
        <dbReference type="EMBL" id="SCB51098.1"/>
    </source>
</evidence>
<reference evidence="1 2" key="1">
    <citation type="submission" date="2016-08" db="EMBL/GenBank/DDBJ databases">
        <authorList>
            <person name="Seilhamer J.J."/>
        </authorList>
    </citation>
    <scope>NUCLEOTIDE SEQUENCE [LARGE SCALE GENOMIC DNA]</scope>
    <source>
        <strain evidence="1 2">CCBAU 10071</strain>
    </source>
</reference>